<evidence type="ECO:0000259" key="3">
    <source>
        <dbReference type="PROSITE" id="PS50102"/>
    </source>
</evidence>
<reference evidence="4" key="1">
    <citation type="submission" date="2021-12" db="EMBL/GenBank/DDBJ databases">
        <title>Curvularia clavata genome.</title>
        <authorList>
            <person name="Cao Y."/>
        </authorList>
    </citation>
    <scope>NUCLEOTIDE SEQUENCE</scope>
    <source>
        <strain evidence="4">Yc1106</strain>
    </source>
</reference>
<dbReference type="InterPro" id="IPR012677">
    <property type="entry name" value="Nucleotide-bd_a/b_plait_sf"/>
</dbReference>
<evidence type="ECO:0000256" key="1">
    <source>
        <dbReference type="ARBA" id="ARBA00022884"/>
    </source>
</evidence>
<keyword evidence="1 2" id="KW-0694">RNA-binding</keyword>
<dbReference type="OrthoDB" id="252020at2759"/>
<dbReference type="PANTHER" id="PTHR15481:SF0">
    <property type="entry name" value="LD23870P-RELATED"/>
    <property type="match status" value="1"/>
</dbReference>
<dbReference type="EMBL" id="CP089274">
    <property type="protein sequence ID" value="USP73665.1"/>
    <property type="molecule type" value="Genomic_DNA"/>
</dbReference>
<gene>
    <name evidence="4" type="ORF">yc1106_00939</name>
</gene>
<feature type="domain" description="RRM" evidence="3">
    <location>
        <begin position="39"/>
        <end position="133"/>
    </location>
</feature>
<evidence type="ECO:0000256" key="2">
    <source>
        <dbReference type="PROSITE-ProRule" id="PRU00176"/>
    </source>
</evidence>
<sequence>MDDVATHQTADRAPEGGATLAALPQEKGRQHLEAQRSDDRIVVEALTRNVKEDHIREIFGKYGVIKDVKMPMNPTFNINRGIAYVLYEEVDDAERAIAKMHDAQLDGAKIQRAEAHHQATGSKTNLRVDMDTADMAVADGDNEEEGHPAHTDHHQWTVPHATALRRAECRPTVDNGDVEEAVAVDVEDGEDVRGHIHDPEAARHGGVFPALPTAGHRRERRQDEGMAGGIAHPEELVLAVEVVEAEEEEALAIAPMAATVVGAGTAGDCYSSMVQHVEKKIK</sequence>
<accession>A0A9Q8Z125</accession>
<dbReference type="GO" id="GO:0005737">
    <property type="term" value="C:cytoplasm"/>
    <property type="evidence" value="ECO:0007669"/>
    <property type="project" value="TreeGrafter"/>
</dbReference>
<protein>
    <recommendedName>
        <fullName evidence="3">RRM domain-containing protein</fullName>
    </recommendedName>
</protein>
<dbReference type="InterPro" id="IPR035979">
    <property type="entry name" value="RBD_domain_sf"/>
</dbReference>
<dbReference type="Pfam" id="PF00076">
    <property type="entry name" value="RRM_1"/>
    <property type="match status" value="1"/>
</dbReference>
<dbReference type="Gene3D" id="3.30.70.330">
    <property type="match status" value="1"/>
</dbReference>
<keyword evidence="5" id="KW-1185">Reference proteome</keyword>
<dbReference type="Proteomes" id="UP001056012">
    <property type="component" value="Chromosome 1"/>
</dbReference>
<dbReference type="GO" id="GO:0005654">
    <property type="term" value="C:nucleoplasm"/>
    <property type="evidence" value="ECO:0007669"/>
    <property type="project" value="TreeGrafter"/>
</dbReference>
<dbReference type="PROSITE" id="PS50102">
    <property type="entry name" value="RRM"/>
    <property type="match status" value="1"/>
</dbReference>
<proteinExistence type="predicted"/>
<dbReference type="GO" id="GO:0000398">
    <property type="term" value="P:mRNA splicing, via spliceosome"/>
    <property type="evidence" value="ECO:0007669"/>
    <property type="project" value="TreeGrafter"/>
</dbReference>
<organism evidence="4 5">
    <name type="scientific">Curvularia clavata</name>
    <dbReference type="NCBI Taxonomy" id="95742"/>
    <lineage>
        <taxon>Eukaryota</taxon>
        <taxon>Fungi</taxon>
        <taxon>Dikarya</taxon>
        <taxon>Ascomycota</taxon>
        <taxon>Pezizomycotina</taxon>
        <taxon>Dothideomycetes</taxon>
        <taxon>Pleosporomycetidae</taxon>
        <taxon>Pleosporales</taxon>
        <taxon>Pleosporineae</taxon>
        <taxon>Pleosporaceae</taxon>
        <taxon>Curvularia</taxon>
    </lineage>
</organism>
<dbReference type="SMART" id="SM00360">
    <property type="entry name" value="RRM"/>
    <property type="match status" value="1"/>
</dbReference>
<dbReference type="PANTHER" id="PTHR15481">
    <property type="entry name" value="RIBONUCLEIC ACID BINDING PROTEIN S1"/>
    <property type="match status" value="1"/>
</dbReference>
<dbReference type="AlphaFoldDB" id="A0A9Q8Z125"/>
<dbReference type="VEuPathDB" id="FungiDB:yc1106_00939"/>
<evidence type="ECO:0000313" key="5">
    <source>
        <dbReference type="Proteomes" id="UP001056012"/>
    </source>
</evidence>
<dbReference type="SUPFAM" id="SSF54928">
    <property type="entry name" value="RNA-binding domain, RBD"/>
    <property type="match status" value="1"/>
</dbReference>
<name>A0A9Q8Z125_CURCL</name>
<dbReference type="GO" id="GO:0061574">
    <property type="term" value="C:ASAP complex"/>
    <property type="evidence" value="ECO:0007669"/>
    <property type="project" value="TreeGrafter"/>
</dbReference>
<dbReference type="InterPro" id="IPR000504">
    <property type="entry name" value="RRM_dom"/>
</dbReference>
<evidence type="ECO:0000313" key="4">
    <source>
        <dbReference type="EMBL" id="USP73665.1"/>
    </source>
</evidence>
<dbReference type="GO" id="GO:0003723">
    <property type="term" value="F:RNA binding"/>
    <property type="evidence" value="ECO:0007669"/>
    <property type="project" value="UniProtKB-UniRule"/>
</dbReference>